<organism evidence="13">
    <name type="scientific">Salinicola endophyticus</name>
    <dbReference type="NCBI Taxonomy" id="1949083"/>
    <lineage>
        <taxon>Bacteria</taxon>
        <taxon>Pseudomonadati</taxon>
        <taxon>Pseudomonadota</taxon>
        <taxon>Gammaproteobacteria</taxon>
        <taxon>Oceanospirillales</taxon>
        <taxon>Halomonadaceae</taxon>
        <taxon>Salinicola</taxon>
    </lineage>
</organism>
<dbReference type="InterPro" id="IPR014729">
    <property type="entry name" value="Rossmann-like_a/b/a_fold"/>
</dbReference>
<keyword evidence="7 11" id="KW-0547">Nucleotide-binding</keyword>
<dbReference type="Pfam" id="PF01467">
    <property type="entry name" value="CTP_transf_like"/>
    <property type="match status" value="1"/>
</dbReference>
<keyword evidence="5 11" id="KW-0808">Transferase</keyword>
<sequence length="234" mass="24996">MCASDAGMSGRAPRIAMLGGTFDPVHLGHLRSAVELREALALDRVHMIPVHVPPHRAAPGIAAGDRLAMLAAGIGDTPGLLADDREIQRSGHSFSVDTLASLRAEYGEQARLVMAVGHDAFLGLPRWHQYQRLLSLAHVVVLDRPDHAAPLAPELARLIAGREVATAEALMSAPAGGVLRLSLPSRMAIAATEVRRRLQCGQSVRYLLAEATERYIAAQGLYREVKSGADVSSE</sequence>
<keyword evidence="9 11" id="KW-0520">NAD</keyword>
<dbReference type="EC" id="2.7.7.18" evidence="11"/>
<evidence type="ECO:0000256" key="5">
    <source>
        <dbReference type="ARBA" id="ARBA00022679"/>
    </source>
</evidence>
<evidence type="ECO:0000256" key="11">
    <source>
        <dbReference type="HAMAP-Rule" id="MF_00244"/>
    </source>
</evidence>
<dbReference type="CDD" id="cd02165">
    <property type="entry name" value="NMNAT"/>
    <property type="match status" value="1"/>
</dbReference>
<evidence type="ECO:0000256" key="2">
    <source>
        <dbReference type="ARBA" id="ARBA00005019"/>
    </source>
</evidence>
<dbReference type="InterPro" id="IPR005248">
    <property type="entry name" value="NadD/NMNAT"/>
</dbReference>
<dbReference type="PANTHER" id="PTHR39321">
    <property type="entry name" value="NICOTINATE-NUCLEOTIDE ADENYLYLTRANSFERASE-RELATED"/>
    <property type="match status" value="1"/>
</dbReference>
<feature type="domain" description="Cytidyltransferase-like" evidence="12">
    <location>
        <begin position="17"/>
        <end position="197"/>
    </location>
</feature>
<comment type="function">
    <text evidence="1 11">Catalyzes the reversible adenylation of nicotinate mononucleotide (NaMN) to nicotinic acid adenine dinucleotide (NaAD).</text>
</comment>
<keyword evidence="6 11" id="KW-0548">Nucleotidyltransferase</keyword>
<evidence type="ECO:0000256" key="1">
    <source>
        <dbReference type="ARBA" id="ARBA00002324"/>
    </source>
</evidence>
<dbReference type="PANTHER" id="PTHR39321:SF3">
    <property type="entry name" value="PHOSPHOPANTETHEINE ADENYLYLTRANSFERASE"/>
    <property type="match status" value="1"/>
</dbReference>
<dbReference type="GO" id="GO:0004515">
    <property type="term" value="F:nicotinate-nucleotide adenylyltransferase activity"/>
    <property type="evidence" value="ECO:0007669"/>
    <property type="project" value="UniProtKB-UniRule"/>
</dbReference>
<dbReference type="GO" id="GO:0005524">
    <property type="term" value="F:ATP binding"/>
    <property type="evidence" value="ECO:0007669"/>
    <property type="project" value="UniProtKB-KW"/>
</dbReference>
<comment type="similarity">
    <text evidence="3 11">Belongs to the NadD family.</text>
</comment>
<evidence type="ECO:0000259" key="12">
    <source>
        <dbReference type="Pfam" id="PF01467"/>
    </source>
</evidence>
<dbReference type="Gene3D" id="3.40.50.620">
    <property type="entry name" value="HUPs"/>
    <property type="match status" value="1"/>
</dbReference>
<evidence type="ECO:0000256" key="6">
    <source>
        <dbReference type="ARBA" id="ARBA00022695"/>
    </source>
</evidence>
<dbReference type="AlphaFoldDB" id="A0AB74UB52"/>
<dbReference type="EMBL" id="CP159578">
    <property type="protein sequence ID" value="XCJ81217.1"/>
    <property type="molecule type" value="Genomic_DNA"/>
</dbReference>
<keyword evidence="4 11" id="KW-0662">Pyridine nucleotide biosynthesis</keyword>
<evidence type="ECO:0000256" key="10">
    <source>
        <dbReference type="ARBA" id="ARBA00048721"/>
    </source>
</evidence>
<dbReference type="NCBIfam" id="TIGR00482">
    <property type="entry name" value="nicotinate (nicotinamide) nucleotide adenylyltransferase"/>
    <property type="match status" value="1"/>
</dbReference>
<proteinExistence type="inferred from homology"/>
<evidence type="ECO:0000256" key="4">
    <source>
        <dbReference type="ARBA" id="ARBA00022642"/>
    </source>
</evidence>
<keyword evidence="8 11" id="KW-0067">ATP-binding</keyword>
<evidence type="ECO:0000256" key="9">
    <source>
        <dbReference type="ARBA" id="ARBA00023027"/>
    </source>
</evidence>
<dbReference type="RefSeq" id="WP_353981981.1">
    <property type="nucleotide sequence ID" value="NZ_CP159578.1"/>
</dbReference>
<name>A0AB74UB52_9GAMM</name>
<dbReference type="GO" id="GO:0009435">
    <property type="term" value="P:NAD+ biosynthetic process"/>
    <property type="evidence" value="ECO:0007669"/>
    <property type="project" value="UniProtKB-UniRule"/>
</dbReference>
<protein>
    <recommendedName>
        <fullName evidence="11">Probable nicotinate-nucleotide adenylyltransferase</fullName>
        <ecNumber evidence="11">2.7.7.18</ecNumber>
    </recommendedName>
    <alternativeName>
        <fullName evidence="11">Deamido-NAD(+) diphosphorylase</fullName>
    </alternativeName>
    <alternativeName>
        <fullName evidence="11">Deamido-NAD(+) pyrophosphorylase</fullName>
    </alternativeName>
    <alternativeName>
        <fullName evidence="11">Nicotinate mononucleotide adenylyltransferase</fullName>
        <shortName evidence="11">NaMN adenylyltransferase</shortName>
    </alternativeName>
</protein>
<evidence type="ECO:0000256" key="7">
    <source>
        <dbReference type="ARBA" id="ARBA00022741"/>
    </source>
</evidence>
<dbReference type="NCBIfam" id="NF000839">
    <property type="entry name" value="PRK00071.1-1"/>
    <property type="match status" value="1"/>
</dbReference>
<accession>A0AB74UB52</accession>
<dbReference type="SUPFAM" id="SSF52374">
    <property type="entry name" value="Nucleotidylyl transferase"/>
    <property type="match status" value="1"/>
</dbReference>
<dbReference type="InterPro" id="IPR004821">
    <property type="entry name" value="Cyt_trans-like"/>
</dbReference>
<comment type="pathway">
    <text evidence="2 11">Cofactor biosynthesis; NAD(+) biosynthesis; deamido-NAD(+) from nicotinate D-ribonucleotide: step 1/1.</text>
</comment>
<evidence type="ECO:0000313" key="13">
    <source>
        <dbReference type="EMBL" id="XCJ81217.1"/>
    </source>
</evidence>
<evidence type="ECO:0000256" key="8">
    <source>
        <dbReference type="ARBA" id="ARBA00022840"/>
    </source>
</evidence>
<dbReference type="HAMAP" id="MF_00244">
    <property type="entry name" value="NaMN_adenylyltr"/>
    <property type="match status" value="1"/>
</dbReference>
<reference evidence="13" key="1">
    <citation type="submission" date="2024-06" db="EMBL/GenBank/DDBJ databases">
        <title>Complete genome of Salinicola endophyticus HNIBRBA4755.</title>
        <authorList>
            <person name="Shin S.Y."/>
            <person name="Kang H."/>
            <person name="Song J."/>
        </authorList>
    </citation>
    <scope>NUCLEOTIDE SEQUENCE</scope>
    <source>
        <strain evidence="13">HNIBRBA4755</strain>
    </source>
</reference>
<dbReference type="NCBIfam" id="TIGR00125">
    <property type="entry name" value="cyt_tran_rel"/>
    <property type="match status" value="1"/>
</dbReference>
<evidence type="ECO:0000256" key="3">
    <source>
        <dbReference type="ARBA" id="ARBA00009014"/>
    </source>
</evidence>
<gene>
    <name evidence="11 13" type="primary">nadD</name>
    <name evidence="13" type="ORF">ABV408_08565</name>
</gene>
<comment type="catalytic activity">
    <reaction evidence="10 11">
        <text>nicotinate beta-D-ribonucleotide + ATP + H(+) = deamido-NAD(+) + diphosphate</text>
        <dbReference type="Rhea" id="RHEA:22860"/>
        <dbReference type="ChEBI" id="CHEBI:15378"/>
        <dbReference type="ChEBI" id="CHEBI:30616"/>
        <dbReference type="ChEBI" id="CHEBI:33019"/>
        <dbReference type="ChEBI" id="CHEBI:57502"/>
        <dbReference type="ChEBI" id="CHEBI:58437"/>
        <dbReference type="EC" id="2.7.7.18"/>
    </reaction>
</comment>